<reference evidence="1 2" key="2">
    <citation type="journal article" date="2023" name="Plant Pathol.">
        <title>Dismantling and reorganizing Pseudomonas marginalis sensu#lato.</title>
        <authorList>
            <person name="Sawada H."/>
            <person name="Fujikawa T."/>
            <person name="Satou M."/>
        </authorList>
    </citation>
    <scope>NUCLEOTIDE SEQUENCE [LARGE SCALE GENOMIC DNA]</scope>
    <source>
        <strain evidence="1 2">MAFF 311096</strain>
    </source>
</reference>
<dbReference type="PANTHER" id="PTHR11102">
    <property type="entry name" value="SEL-1-LIKE PROTEIN"/>
    <property type="match status" value="1"/>
</dbReference>
<dbReference type="SUPFAM" id="SSF81901">
    <property type="entry name" value="HCP-like"/>
    <property type="match status" value="2"/>
</dbReference>
<reference evidence="1 2" key="1">
    <citation type="journal article" date="2022" name="Int. J. Syst. Evol. Microbiol.">
        <title>Pseudomonas petroselini sp. nov., a pathogen causing bacterial rot of parsley in Japan.</title>
        <authorList>
            <person name="Sawada H."/>
            <person name="Fujikawa T."/>
            <person name="Osada S."/>
            <person name="Satou M."/>
        </authorList>
    </citation>
    <scope>NUCLEOTIDE SEQUENCE [LARGE SCALE GENOMIC DNA]</scope>
    <source>
        <strain evidence="1 2">MAFF 311096</strain>
    </source>
</reference>
<keyword evidence="2" id="KW-1185">Reference proteome</keyword>
<gene>
    <name evidence="1" type="primary">algK</name>
    <name evidence="1" type="ORF">LRQ20_12590</name>
</gene>
<dbReference type="InterPro" id="IPR053440">
    <property type="entry name" value="Alginate_biosynth_AlgK"/>
</dbReference>
<sequence length="513" mass="55594">MPVMTIPNTPHSLRERACCGEGACSRSTAQLEPAFGGATHPSGSKLPRHKSSCQLGSVALLALAVSLAGCAGLPDQRLANEALKRGDTVTAQQNYQQLADLGYSEAQVGLADIQVGTRDPAQIKQAEATYRAAADTSPRAQARLGRLLVAKPGSTEAEHHEAEGLLKKAFANGEGNTLIPLAMLYLQYPHSFPNVNAQQQISKWQAAGYPEAGLAQVLLYRTQDTYDQHLDDVERICKAALNTTDICYVELATVYQKKAEPEKQAELLKQMDAGYSRGTVTAQRVDSVARVLGDASLGKPDEKTAQALLEKIAPGYPASWVSLAQLLYDFPELGDVDQMMKYLDNGRAADQPRAELLLGKLYYEGKWVPADAKAAEAHFQKAVGREVAADYYLGQIYRRGYLGQVYSQKALDHLLTAARNGQNSADFAIAQLFSQGKGTKPDPLNAYVFSQLAKAQDTPEAIDLATQLEAPLTPEQRAQGQRLVQQELATRGTLAQSTLQLHALEEEDGEESL</sequence>
<dbReference type="NCBIfam" id="NF038194">
    <property type="entry name" value="AlgK_TPR_lipo"/>
    <property type="match status" value="1"/>
</dbReference>
<dbReference type="InterPro" id="IPR011990">
    <property type="entry name" value="TPR-like_helical_dom_sf"/>
</dbReference>
<comment type="caution">
    <text evidence="1">The sequence shown here is derived from an EMBL/GenBank/DDBJ whole genome shotgun (WGS) entry which is preliminary data.</text>
</comment>
<dbReference type="InterPro" id="IPR050767">
    <property type="entry name" value="Sel1_AlgK"/>
</dbReference>
<keyword evidence="1" id="KW-0449">Lipoprotein</keyword>
<evidence type="ECO:0000313" key="1">
    <source>
        <dbReference type="EMBL" id="MCD7039171.1"/>
    </source>
</evidence>
<dbReference type="Proteomes" id="UP001154922">
    <property type="component" value="Unassembled WGS sequence"/>
</dbReference>
<proteinExistence type="predicted"/>
<dbReference type="InterPro" id="IPR006597">
    <property type="entry name" value="Sel1-like"/>
</dbReference>
<dbReference type="PANTHER" id="PTHR11102:SF160">
    <property type="entry name" value="ERAD-ASSOCIATED E3 UBIQUITIN-PROTEIN LIGASE COMPONENT HRD3"/>
    <property type="match status" value="1"/>
</dbReference>
<dbReference type="EMBL" id="JAJOZI010000062">
    <property type="protein sequence ID" value="MCD7039171.1"/>
    <property type="molecule type" value="Genomic_DNA"/>
</dbReference>
<evidence type="ECO:0000313" key="2">
    <source>
        <dbReference type="Proteomes" id="UP001154922"/>
    </source>
</evidence>
<protein>
    <submittedName>
        <fullName evidence="1">Alginate biosynthesis TPR repeat lipoprotein AlgK</fullName>
    </submittedName>
</protein>
<accession>A0ABS8QUP2</accession>
<dbReference type="SMART" id="SM00671">
    <property type="entry name" value="SEL1"/>
    <property type="match status" value="4"/>
</dbReference>
<dbReference type="Gene3D" id="1.25.40.10">
    <property type="entry name" value="Tetratricopeptide repeat domain"/>
    <property type="match status" value="1"/>
</dbReference>
<name>A0ABS8QUP2_9PSED</name>
<organism evidence="1 2">
    <name type="scientific">Pseudomonas petroselini</name>
    <dbReference type="NCBI Taxonomy" id="2899822"/>
    <lineage>
        <taxon>Bacteria</taxon>
        <taxon>Pseudomonadati</taxon>
        <taxon>Pseudomonadota</taxon>
        <taxon>Gammaproteobacteria</taxon>
        <taxon>Pseudomonadales</taxon>
        <taxon>Pseudomonadaceae</taxon>
        <taxon>Pseudomonas</taxon>
    </lineage>
</organism>